<dbReference type="SMART" id="SM00034">
    <property type="entry name" value="CLECT"/>
    <property type="match status" value="1"/>
</dbReference>
<reference evidence="3" key="1">
    <citation type="submission" date="2024-02" db="UniProtKB">
        <authorList>
            <consortium name="WormBaseParasite"/>
        </authorList>
    </citation>
    <scope>IDENTIFICATION</scope>
</reference>
<dbReference type="Pfam" id="PF00059">
    <property type="entry name" value="Lectin_C"/>
    <property type="match status" value="1"/>
</dbReference>
<sequence length="143" mass="16620">MVKLRADLNRMTFVDRDGWSYFEKTASWYKVVDQEMTFDEAEADCTSRKSHLVSIHSQEENDFVWKLAKNVHSCAGFWIGLKRDPKKGNALEWTDGSSVDFTNWMVGEPDSNTHAALWSNNGEWVVYSPTSQWHFICKRSSQF</sequence>
<evidence type="ECO:0000313" key="2">
    <source>
        <dbReference type="Proteomes" id="UP000887575"/>
    </source>
</evidence>
<feature type="domain" description="C-type lectin" evidence="1">
    <location>
        <begin position="29"/>
        <end position="138"/>
    </location>
</feature>
<accession>A0AAF3J4U8</accession>
<organism evidence="2 3">
    <name type="scientific">Mesorhabditis belari</name>
    <dbReference type="NCBI Taxonomy" id="2138241"/>
    <lineage>
        <taxon>Eukaryota</taxon>
        <taxon>Metazoa</taxon>
        <taxon>Ecdysozoa</taxon>
        <taxon>Nematoda</taxon>
        <taxon>Chromadorea</taxon>
        <taxon>Rhabditida</taxon>
        <taxon>Rhabditina</taxon>
        <taxon>Rhabditomorpha</taxon>
        <taxon>Rhabditoidea</taxon>
        <taxon>Rhabditidae</taxon>
        <taxon>Mesorhabditinae</taxon>
        <taxon>Mesorhabditis</taxon>
    </lineage>
</organism>
<dbReference type="PANTHER" id="PTHR22803">
    <property type="entry name" value="MANNOSE, PHOSPHOLIPASE, LECTIN RECEPTOR RELATED"/>
    <property type="match status" value="1"/>
</dbReference>
<dbReference type="Gene3D" id="3.10.100.10">
    <property type="entry name" value="Mannose-Binding Protein A, subunit A"/>
    <property type="match status" value="1"/>
</dbReference>
<dbReference type="CDD" id="cd00037">
    <property type="entry name" value="CLECT"/>
    <property type="match status" value="1"/>
</dbReference>
<protein>
    <recommendedName>
        <fullName evidence="1">C-type lectin domain-containing protein</fullName>
    </recommendedName>
</protein>
<evidence type="ECO:0000313" key="3">
    <source>
        <dbReference type="WBParaSite" id="MBELARI_LOCUS16280"/>
    </source>
</evidence>
<dbReference type="InterPro" id="IPR016186">
    <property type="entry name" value="C-type_lectin-like/link_sf"/>
</dbReference>
<keyword evidence="2" id="KW-1185">Reference proteome</keyword>
<dbReference type="Proteomes" id="UP000887575">
    <property type="component" value="Unassembled WGS sequence"/>
</dbReference>
<dbReference type="PROSITE" id="PS50041">
    <property type="entry name" value="C_TYPE_LECTIN_2"/>
    <property type="match status" value="1"/>
</dbReference>
<dbReference type="AlphaFoldDB" id="A0AAF3J4U8"/>
<proteinExistence type="predicted"/>
<evidence type="ECO:0000259" key="1">
    <source>
        <dbReference type="PROSITE" id="PS50041"/>
    </source>
</evidence>
<name>A0AAF3J4U8_9BILA</name>
<dbReference type="InterPro" id="IPR001304">
    <property type="entry name" value="C-type_lectin-like"/>
</dbReference>
<dbReference type="InterPro" id="IPR016187">
    <property type="entry name" value="CTDL_fold"/>
</dbReference>
<dbReference type="InterPro" id="IPR050111">
    <property type="entry name" value="C-type_lectin/snaclec_domain"/>
</dbReference>
<dbReference type="SUPFAM" id="SSF56436">
    <property type="entry name" value="C-type lectin-like"/>
    <property type="match status" value="1"/>
</dbReference>
<dbReference type="WBParaSite" id="MBELARI_LOCUS16280">
    <property type="protein sequence ID" value="MBELARI_LOCUS16280"/>
    <property type="gene ID" value="MBELARI_LOCUS16280"/>
</dbReference>